<dbReference type="GO" id="GO:0016020">
    <property type="term" value="C:membrane"/>
    <property type="evidence" value="ECO:0007669"/>
    <property type="project" value="UniProtKB-SubCell"/>
</dbReference>
<accession>A0A7M5X0R9</accession>
<keyword evidence="5" id="KW-0813">Transport</keyword>
<dbReference type="InterPro" id="IPR000425">
    <property type="entry name" value="MIP"/>
</dbReference>
<evidence type="ECO:0000256" key="6">
    <source>
        <dbReference type="SAM" id="Phobius"/>
    </source>
</evidence>
<dbReference type="EnsemblMetazoa" id="CLYHEMT015691.2">
    <property type="protein sequence ID" value="CLYHEMP015691.2"/>
    <property type="gene ID" value="CLYHEMG015691"/>
</dbReference>
<evidence type="ECO:0000256" key="2">
    <source>
        <dbReference type="ARBA" id="ARBA00022692"/>
    </source>
</evidence>
<organism evidence="7 8">
    <name type="scientific">Clytia hemisphaerica</name>
    <dbReference type="NCBI Taxonomy" id="252671"/>
    <lineage>
        <taxon>Eukaryota</taxon>
        <taxon>Metazoa</taxon>
        <taxon>Cnidaria</taxon>
        <taxon>Hydrozoa</taxon>
        <taxon>Hydroidolina</taxon>
        <taxon>Leptothecata</taxon>
        <taxon>Obeliida</taxon>
        <taxon>Clytiidae</taxon>
        <taxon>Clytia</taxon>
    </lineage>
</organism>
<dbReference type="PRINTS" id="PR00783">
    <property type="entry name" value="MINTRINSICP"/>
</dbReference>
<evidence type="ECO:0000256" key="3">
    <source>
        <dbReference type="ARBA" id="ARBA00022989"/>
    </source>
</evidence>
<keyword evidence="8" id="KW-1185">Reference proteome</keyword>
<evidence type="ECO:0008006" key="9">
    <source>
        <dbReference type="Google" id="ProtNLM"/>
    </source>
</evidence>
<feature type="transmembrane region" description="Helical" evidence="6">
    <location>
        <begin position="66"/>
        <end position="88"/>
    </location>
</feature>
<dbReference type="AlphaFoldDB" id="A0A7M5X0R9"/>
<dbReference type="GO" id="GO:0005737">
    <property type="term" value="C:cytoplasm"/>
    <property type="evidence" value="ECO:0007669"/>
    <property type="project" value="TreeGrafter"/>
</dbReference>
<dbReference type="Gene3D" id="1.20.1080.10">
    <property type="entry name" value="Glycerol uptake facilitator protein"/>
    <property type="match status" value="1"/>
</dbReference>
<keyword evidence="4 6" id="KW-0472">Membrane</keyword>
<dbReference type="PANTHER" id="PTHR21191">
    <property type="entry name" value="AQUAPORIN"/>
    <property type="match status" value="1"/>
</dbReference>
<evidence type="ECO:0000313" key="8">
    <source>
        <dbReference type="Proteomes" id="UP000594262"/>
    </source>
</evidence>
<dbReference type="InterPro" id="IPR051883">
    <property type="entry name" value="AQP11/12_channel"/>
</dbReference>
<dbReference type="RefSeq" id="XP_066919352.1">
    <property type="nucleotide sequence ID" value="XM_067063251.1"/>
</dbReference>
<reference evidence="7" key="1">
    <citation type="submission" date="2021-01" db="UniProtKB">
        <authorList>
            <consortium name="EnsemblMetazoa"/>
        </authorList>
    </citation>
    <scope>IDENTIFICATION</scope>
</reference>
<dbReference type="SUPFAM" id="SSF81338">
    <property type="entry name" value="Aquaporin-like"/>
    <property type="match status" value="1"/>
</dbReference>
<sequence>MHHLAWCGVTIFSSVILSIILRVIVYRLAKSQHTQALYDELAGNFVAAVTVMELSVLSYVRHDALFYFSCVYGYVFLKVLYFSSLELYSTPLSFVDLYYAKNRKHPFTFLECVLILVTQSVGTLLGIYYAKYVWVFEDAVHINAAEETCLSNLSEIHEWYECFGVEMFGTFLCAFVDFNMFDSLKPVTRPLMILIVILSFGHITGTWMNPMLATVFTFRCEGHSSDLLHVAIYWIAPLVGLLLAWEIQLFFKGLFTKKETSKKKKE</sequence>
<feature type="transmembrane region" description="Helical" evidence="6">
    <location>
        <begin position="193"/>
        <end position="212"/>
    </location>
</feature>
<dbReference type="Proteomes" id="UP000594262">
    <property type="component" value="Unplaced"/>
</dbReference>
<feature type="transmembrane region" description="Helical" evidence="6">
    <location>
        <begin position="232"/>
        <end position="255"/>
    </location>
</feature>
<dbReference type="Pfam" id="PF00230">
    <property type="entry name" value="MIP"/>
    <property type="match status" value="1"/>
</dbReference>
<name>A0A7M5X0R9_9CNID</name>
<dbReference type="GeneID" id="136806667"/>
<comment type="subcellular location">
    <subcellularLocation>
        <location evidence="1">Membrane</location>
        <topology evidence="1">Multi-pass membrane protein</topology>
    </subcellularLocation>
</comment>
<dbReference type="OrthoDB" id="1580043at2759"/>
<evidence type="ECO:0000313" key="7">
    <source>
        <dbReference type="EnsemblMetazoa" id="CLYHEMP015691.2"/>
    </source>
</evidence>
<protein>
    <recommendedName>
        <fullName evidence="9">Aquaporin</fullName>
    </recommendedName>
</protein>
<evidence type="ECO:0000256" key="1">
    <source>
        <dbReference type="ARBA" id="ARBA00004141"/>
    </source>
</evidence>
<keyword evidence="2 5" id="KW-0812">Transmembrane</keyword>
<evidence type="ECO:0000256" key="4">
    <source>
        <dbReference type="ARBA" id="ARBA00023136"/>
    </source>
</evidence>
<feature type="transmembrane region" description="Helical" evidence="6">
    <location>
        <begin position="109"/>
        <end position="130"/>
    </location>
</feature>
<proteinExistence type="inferred from homology"/>
<comment type="similarity">
    <text evidence="5">Belongs to the MIP/aquaporin (TC 1.A.8) family.</text>
</comment>
<dbReference type="GO" id="GO:0015267">
    <property type="term" value="F:channel activity"/>
    <property type="evidence" value="ECO:0007669"/>
    <property type="project" value="InterPro"/>
</dbReference>
<dbReference type="InterPro" id="IPR023271">
    <property type="entry name" value="Aquaporin-like"/>
</dbReference>
<feature type="transmembrane region" description="Helical" evidence="6">
    <location>
        <begin position="6"/>
        <end position="29"/>
    </location>
</feature>
<keyword evidence="3 6" id="KW-1133">Transmembrane helix</keyword>
<evidence type="ECO:0000256" key="5">
    <source>
        <dbReference type="RuleBase" id="RU000477"/>
    </source>
</evidence>
<dbReference type="PANTHER" id="PTHR21191:SF16">
    <property type="entry name" value="AQUAPORIN"/>
    <property type="match status" value="1"/>
</dbReference>